<dbReference type="SUPFAM" id="SSF53697">
    <property type="entry name" value="SIS domain"/>
    <property type="match status" value="1"/>
</dbReference>
<proteinExistence type="inferred from homology"/>
<dbReference type="EMBL" id="PFBC01000035">
    <property type="protein sequence ID" value="PIR87883.1"/>
    <property type="molecule type" value="Genomic_DNA"/>
</dbReference>
<reference evidence="6" key="1">
    <citation type="submission" date="2017-09" db="EMBL/GenBank/DDBJ databases">
        <title>Depth-based differentiation of microbial function through sediment-hosted aquifers and enrichment of novel symbionts in the deep terrestrial subsurface.</title>
        <authorList>
            <person name="Probst A.J."/>
            <person name="Ladd B."/>
            <person name="Jarett J.K."/>
            <person name="Geller-Mcgrath D.E."/>
            <person name="Sieber C.M.K."/>
            <person name="Emerson J.B."/>
            <person name="Anantharaman K."/>
            <person name="Thomas B.C."/>
            <person name="Malmstrom R."/>
            <person name="Stieglmeier M."/>
            <person name="Klingl A."/>
            <person name="Woyke T."/>
            <person name="Ryan C.M."/>
            <person name="Banfield J.F."/>
        </authorList>
    </citation>
    <scope>NUCLEOTIDE SEQUENCE [LARGE SCALE GENOMIC DNA]</scope>
</reference>
<evidence type="ECO:0000313" key="6">
    <source>
        <dbReference type="Proteomes" id="UP000230903"/>
    </source>
</evidence>
<organism evidence="5 6">
    <name type="scientific">Candidatus Harrisonbacteria bacterium CG10_big_fil_rev_8_21_14_0_10_45_28</name>
    <dbReference type="NCBI Taxonomy" id="1974586"/>
    <lineage>
        <taxon>Bacteria</taxon>
        <taxon>Candidatus Harrisoniibacteriota</taxon>
    </lineage>
</organism>
<comment type="catalytic activity">
    <reaction evidence="4">
        <text>alpha-D-glucose 6-phosphate = beta-D-fructose 6-phosphate</text>
        <dbReference type="Rhea" id="RHEA:11816"/>
        <dbReference type="ChEBI" id="CHEBI:57634"/>
        <dbReference type="ChEBI" id="CHEBI:58225"/>
        <dbReference type="EC" id="5.3.1.9"/>
    </reaction>
</comment>
<dbReference type="GO" id="GO:0005829">
    <property type="term" value="C:cytosol"/>
    <property type="evidence" value="ECO:0007669"/>
    <property type="project" value="TreeGrafter"/>
</dbReference>
<dbReference type="InterPro" id="IPR046348">
    <property type="entry name" value="SIS_dom_sf"/>
</dbReference>
<evidence type="ECO:0000256" key="4">
    <source>
        <dbReference type="RuleBase" id="RU000612"/>
    </source>
</evidence>
<dbReference type="UniPathway" id="UPA00109">
    <property type="reaction ID" value="UER00181"/>
</dbReference>
<comment type="caution">
    <text evidence="5">The sequence shown here is derived from an EMBL/GenBank/DDBJ whole genome shotgun (WGS) entry which is preliminary data.</text>
</comment>
<evidence type="ECO:0000256" key="3">
    <source>
        <dbReference type="ARBA" id="ARBA00023235"/>
    </source>
</evidence>
<dbReference type="Pfam" id="PF00342">
    <property type="entry name" value="PGI"/>
    <property type="match status" value="1"/>
</dbReference>
<dbReference type="GO" id="GO:0006094">
    <property type="term" value="P:gluconeogenesis"/>
    <property type="evidence" value="ECO:0007669"/>
    <property type="project" value="UniProtKB-KW"/>
</dbReference>
<dbReference type="Gene3D" id="3.40.50.10490">
    <property type="entry name" value="Glucose-6-phosphate isomerase like protein, domain 1"/>
    <property type="match status" value="2"/>
</dbReference>
<dbReference type="PANTHER" id="PTHR11469">
    <property type="entry name" value="GLUCOSE-6-PHOSPHATE ISOMERASE"/>
    <property type="match status" value="1"/>
</dbReference>
<dbReference type="AlphaFoldDB" id="A0A2H0UNB3"/>
<dbReference type="InterPro" id="IPR001672">
    <property type="entry name" value="G6P_Isomerase"/>
</dbReference>
<sequence length="440" mass="49114">MEIKFDSLFLEKEQMRSAGVALGSYLDELKELVRKKSGERPEASLLLPEDKDALESVLKLKFEKINHSLKYVLVLGIGGSNLGAKAVYDSMRGYFDLAKLNTWPKMLFADTTDPAWLMELASFLEKNINKPDEILLISVMKSGKTKETLFNTEFFYGILKRQLGEKEAKDRLVFITGETTELWGFAKDYDIARLAIPISVGGRFSVFSPAGLFPLAVAGFDIRALLEGAHSVLDRCLDHHVLDNMAAVSAIGMFMHYGKGKKIHDTFVFHPELESLGKWYRQLLAESIGKEETTDGRHIHSGITPTVSVGSTDLHSVFQLYMAGPRDKFTTFVHTEKREHYGRPLKEDLLGALSSSVIGKNATDLMAAILGGVKATYQKNQLPFVEVILPGISEYSIGQFMQWKMVEVMLLAKLFGVDAFNQPNVEEYKVETARILAEGA</sequence>
<dbReference type="PANTHER" id="PTHR11469:SF1">
    <property type="entry name" value="GLUCOSE-6-PHOSPHATE ISOMERASE"/>
    <property type="match status" value="1"/>
</dbReference>
<evidence type="ECO:0000313" key="5">
    <source>
        <dbReference type="EMBL" id="PIR87883.1"/>
    </source>
</evidence>
<dbReference type="GO" id="GO:0051156">
    <property type="term" value="P:glucose 6-phosphate metabolic process"/>
    <property type="evidence" value="ECO:0007669"/>
    <property type="project" value="TreeGrafter"/>
</dbReference>
<keyword evidence="3 4" id="KW-0413">Isomerase</keyword>
<dbReference type="PRINTS" id="PR00662">
    <property type="entry name" value="G6PISOMERASE"/>
</dbReference>
<gene>
    <name evidence="5" type="ORF">COU10_02210</name>
</gene>
<dbReference type="GO" id="GO:0004347">
    <property type="term" value="F:glucose-6-phosphate isomerase activity"/>
    <property type="evidence" value="ECO:0007669"/>
    <property type="project" value="UniProtKB-EC"/>
</dbReference>
<protein>
    <recommendedName>
        <fullName evidence="4">Glucose-6-phosphate isomerase</fullName>
        <ecNumber evidence="4">5.3.1.9</ecNumber>
    </recommendedName>
</protein>
<dbReference type="GO" id="GO:0048029">
    <property type="term" value="F:monosaccharide binding"/>
    <property type="evidence" value="ECO:0007669"/>
    <property type="project" value="TreeGrafter"/>
</dbReference>
<dbReference type="EC" id="5.3.1.9" evidence="4"/>
<dbReference type="GO" id="GO:0097367">
    <property type="term" value="F:carbohydrate derivative binding"/>
    <property type="evidence" value="ECO:0007669"/>
    <property type="project" value="InterPro"/>
</dbReference>
<keyword evidence="1 4" id="KW-0312">Gluconeogenesis</keyword>
<keyword evidence="2 4" id="KW-0324">Glycolysis</keyword>
<dbReference type="GO" id="GO:0006096">
    <property type="term" value="P:glycolytic process"/>
    <property type="evidence" value="ECO:0007669"/>
    <property type="project" value="UniProtKB-UniPathway"/>
</dbReference>
<comment type="similarity">
    <text evidence="4">Belongs to the GPI family.</text>
</comment>
<dbReference type="PROSITE" id="PS51463">
    <property type="entry name" value="P_GLUCOSE_ISOMERASE_3"/>
    <property type="match status" value="1"/>
</dbReference>
<dbReference type="Proteomes" id="UP000230903">
    <property type="component" value="Unassembled WGS sequence"/>
</dbReference>
<accession>A0A2H0UNB3</accession>
<comment type="pathway">
    <text evidence="4">Carbohydrate degradation; glycolysis; D-glyceraldehyde 3-phosphate and glycerone phosphate from D-glucose: step 2/4.</text>
</comment>
<evidence type="ECO:0000256" key="2">
    <source>
        <dbReference type="ARBA" id="ARBA00023152"/>
    </source>
</evidence>
<evidence type="ECO:0000256" key="1">
    <source>
        <dbReference type="ARBA" id="ARBA00022432"/>
    </source>
</evidence>
<name>A0A2H0UNB3_9BACT</name>